<dbReference type="Proteomes" id="UP000256690">
    <property type="component" value="Unassembled WGS sequence"/>
</dbReference>
<evidence type="ECO:0000313" key="2">
    <source>
        <dbReference type="Proteomes" id="UP000256690"/>
    </source>
</evidence>
<sequence>MEGGGRCACLLQQGPGVAQGLATQFSRFLNRLVSPAISFLSSSLLSSLRPIVIDSCEGSSHWSVEGSGVVVSEPEEYAVLHSASAGHIVVALGGAIRPWHIGFLYSRSQCVISTIRGCNISAWKQVTFGMVVAEAALEWRFDMSPRFNEHRRRSPVKGSHLLQITLARAVNTTEAGILGQPPSLTDKKASGMDQFEVHRLDSECIRGRTVC</sequence>
<accession>A0A3D8RKB6</accession>
<evidence type="ECO:0000313" key="1">
    <source>
        <dbReference type="EMBL" id="RDW74271.1"/>
    </source>
</evidence>
<dbReference type="RefSeq" id="XP_026602039.1">
    <property type="nucleotide sequence ID" value="XM_026748949.1"/>
</dbReference>
<comment type="caution">
    <text evidence="1">The sequence shown here is derived from an EMBL/GenBank/DDBJ whole genome shotgun (WGS) entry which is preliminary data.</text>
</comment>
<name>A0A3D8RKB6_9EURO</name>
<dbReference type="EMBL" id="PVWQ01000008">
    <property type="protein sequence ID" value="RDW74271.1"/>
    <property type="molecule type" value="Genomic_DNA"/>
</dbReference>
<proteinExistence type="predicted"/>
<reference evidence="1 2" key="1">
    <citation type="journal article" date="2018" name="IMA Fungus">
        <title>IMA Genome-F 9: Draft genome sequence of Annulohypoxylon stygium, Aspergillus mulundensis, Berkeleyomyces basicola (syn. Thielaviopsis basicola), Ceratocystis smalleyi, two Cercospora beticola strains, Coleophoma cylindrospora, Fusarium fracticaudum, Phialophora cf. hyalina, and Morchella septimelata.</title>
        <authorList>
            <person name="Wingfield B.D."/>
            <person name="Bills G.F."/>
            <person name="Dong Y."/>
            <person name="Huang W."/>
            <person name="Nel W.J."/>
            <person name="Swalarsk-Parry B.S."/>
            <person name="Vaghefi N."/>
            <person name="Wilken P.M."/>
            <person name="An Z."/>
            <person name="de Beer Z.W."/>
            <person name="De Vos L."/>
            <person name="Chen L."/>
            <person name="Duong T.A."/>
            <person name="Gao Y."/>
            <person name="Hammerbacher A."/>
            <person name="Kikkert J.R."/>
            <person name="Li Y."/>
            <person name="Li H."/>
            <person name="Li K."/>
            <person name="Li Q."/>
            <person name="Liu X."/>
            <person name="Ma X."/>
            <person name="Naidoo K."/>
            <person name="Pethybridge S.J."/>
            <person name="Sun J."/>
            <person name="Steenkamp E.T."/>
            <person name="van der Nest M.A."/>
            <person name="van Wyk S."/>
            <person name="Wingfield M.J."/>
            <person name="Xiong C."/>
            <person name="Yue Q."/>
            <person name="Zhang X."/>
        </authorList>
    </citation>
    <scope>NUCLEOTIDE SEQUENCE [LARGE SCALE GENOMIC DNA]</scope>
    <source>
        <strain evidence="1 2">DSM 5745</strain>
    </source>
</reference>
<dbReference type="GeneID" id="38117303"/>
<dbReference type="AlphaFoldDB" id="A0A3D8RKB6"/>
<keyword evidence="2" id="KW-1185">Reference proteome</keyword>
<organism evidence="1 2">
    <name type="scientific">Aspergillus mulundensis</name>
    <dbReference type="NCBI Taxonomy" id="1810919"/>
    <lineage>
        <taxon>Eukaryota</taxon>
        <taxon>Fungi</taxon>
        <taxon>Dikarya</taxon>
        <taxon>Ascomycota</taxon>
        <taxon>Pezizomycotina</taxon>
        <taxon>Eurotiomycetes</taxon>
        <taxon>Eurotiomycetidae</taxon>
        <taxon>Eurotiales</taxon>
        <taxon>Aspergillaceae</taxon>
        <taxon>Aspergillus</taxon>
        <taxon>Aspergillus subgen. Nidulantes</taxon>
    </lineage>
</organism>
<gene>
    <name evidence="1" type="ORF">DSM5745_06933</name>
</gene>
<protein>
    <submittedName>
        <fullName evidence="1">Uncharacterized protein</fullName>
    </submittedName>
</protein>